<dbReference type="AlphaFoldDB" id="A0ABC9XZI9"/>
<keyword evidence="3" id="KW-1185">Reference proteome</keyword>
<evidence type="ECO:0000259" key="1">
    <source>
        <dbReference type="Pfam" id="PF00078"/>
    </source>
</evidence>
<gene>
    <name evidence="2" type="ORF">GRJ2_002744300</name>
</gene>
<evidence type="ECO:0000313" key="3">
    <source>
        <dbReference type="Proteomes" id="UP001623348"/>
    </source>
</evidence>
<protein>
    <submittedName>
        <fullName evidence="2">cAMP-dependent protein kinase inhibitor alpha</fullName>
    </submittedName>
</protein>
<keyword evidence="2" id="KW-0649">Protein kinase inhibitor</keyword>
<feature type="domain" description="Reverse transcriptase" evidence="1">
    <location>
        <begin position="90"/>
        <end position="163"/>
    </location>
</feature>
<dbReference type="Proteomes" id="UP001623348">
    <property type="component" value="Unassembled WGS sequence"/>
</dbReference>
<accession>A0ABC9XZI9</accession>
<reference evidence="2 3" key="1">
    <citation type="submission" date="2024-06" db="EMBL/GenBank/DDBJ databases">
        <title>The draft genome of Grus japonensis, version 3.</title>
        <authorList>
            <person name="Nabeshima K."/>
            <person name="Suzuki S."/>
            <person name="Onuma M."/>
        </authorList>
    </citation>
    <scope>NUCLEOTIDE SEQUENCE [LARGE SCALE GENOMIC DNA]</scope>
    <source>
        <strain evidence="2 3">451A</strain>
    </source>
</reference>
<dbReference type="Pfam" id="PF00078">
    <property type="entry name" value="RVT_1"/>
    <property type="match status" value="1"/>
</dbReference>
<dbReference type="GO" id="GO:0004860">
    <property type="term" value="F:protein kinase inhibitor activity"/>
    <property type="evidence" value="ECO:0007669"/>
    <property type="project" value="UniProtKB-KW"/>
</dbReference>
<proteinExistence type="predicted"/>
<dbReference type="InterPro" id="IPR000477">
    <property type="entry name" value="RT_dom"/>
</dbReference>
<dbReference type="EMBL" id="BAAFJT010000040">
    <property type="protein sequence ID" value="GAB0202787.1"/>
    <property type="molecule type" value="Genomic_DNA"/>
</dbReference>
<sequence>MTENLQETDILLKRQKESVGGCRVYPYFPLGKRGQRVNANQSLKDLLSYQHNFEYTQCRLEFWIWLPSDFVGDSVTCTDQLCEKGKLGETEGLVLGQALFNIFVGDTDSGIECTLCKFADDTKLCGAVNVLEGRDAIQKDLDRLERWARENHIKFNKAKCKVLYVGRGNPNTTTG</sequence>
<organism evidence="2 3">
    <name type="scientific">Grus japonensis</name>
    <name type="common">Japanese crane</name>
    <name type="synonym">Red-crowned crane</name>
    <dbReference type="NCBI Taxonomy" id="30415"/>
    <lineage>
        <taxon>Eukaryota</taxon>
        <taxon>Metazoa</taxon>
        <taxon>Chordata</taxon>
        <taxon>Craniata</taxon>
        <taxon>Vertebrata</taxon>
        <taxon>Euteleostomi</taxon>
        <taxon>Archelosauria</taxon>
        <taxon>Archosauria</taxon>
        <taxon>Dinosauria</taxon>
        <taxon>Saurischia</taxon>
        <taxon>Theropoda</taxon>
        <taxon>Coelurosauria</taxon>
        <taxon>Aves</taxon>
        <taxon>Neognathae</taxon>
        <taxon>Neoaves</taxon>
        <taxon>Gruiformes</taxon>
        <taxon>Gruidae</taxon>
        <taxon>Grus</taxon>
    </lineage>
</organism>
<evidence type="ECO:0000313" key="2">
    <source>
        <dbReference type="EMBL" id="GAB0202787.1"/>
    </source>
</evidence>
<dbReference type="PANTHER" id="PTHR33332">
    <property type="entry name" value="REVERSE TRANSCRIPTASE DOMAIN-CONTAINING PROTEIN"/>
    <property type="match status" value="1"/>
</dbReference>
<comment type="caution">
    <text evidence="2">The sequence shown here is derived from an EMBL/GenBank/DDBJ whole genome shotgun (WGS) entry which is preliminary data.</text>
</comment>
<name>A0ABC9XZI9_GRUJA</name>